<gene>
    <name evidence="1" type="ORF">H3H36_10135</name>
</gene>
<accession>A0A7W2I6T9</accession>
<sequence>MDATNSKAEAELSALSTDQMLRLQRLADLAKVRPEDVWLDVRQYGWDDVEESIRADLEAQEYFKTNPGIPHAEVMAEAWRIIAANAKRQNKGG</sequence>
<comment type="caution">
    <text evidence="1">The sequence shown here is derived from an EMBL/GenBank/DDBJ whole genome shotgun (WGS) entry which is preliminary data.</text>
</comment>
<organism evidence="1 2">
    <name type="scientific">Rugamonas fusca</name>
    <dbReference type="NCBI Taxonomy" id="2758568"/>
    <lineage>
        <taxon>Bacteria</taxon>
        <taxon>Pseudomonadati</taxon>
        <taxon>Pseudomonadota</taxon>
        <taxon>Betaproteobacteria</taxon>
        <taxon>Burkholderiales</taxon>
        <taxon>Oxalobacteraceae</taxon>
        <taxon>Telluria group</taxon>
        <taxon>Rugamonas</taxon>
    </lineage>
</organism>
<reference evidence="1 2" key="1">
    <citation type="submission" date="2020-07" db="EMBL/GenBank/DDBJ databases">
        <title>Novel species isolated from subtropical streams in China.</title>
        <authorList>
            <person name="Lu H."/>
        </authorList>
    </citation>
    <scope>NUCLEOTIDE SEQUENCE [LARGE SCALE GENOMIC DNA]</scope>
    <source>
        <strain evidence="1 2">FT3S</strain>
    </source>
</reference>
<proteinExistence type="predicted"/>
<name>A0A7W2I6T9_9BURK</name>
<keyword evidence="2" id="KW-1185">Reference proteome</keyword>
<dbReference type="Proteomes" id="UP000566711">
    <property type="component" value="Unassembled WGS sequence"/>
</dbReference>
<dbReference type="AlphaFoldDB" id="A0A7W2I6T9"/>
<dbReference type="RefSeq" id="WP_182216941.1">
    <property type="nucleotide sequence ID" value="NZ_JACEZS010000007.1"/>
</dbReference>
<evidence type="ECO:0000313" key="2">
    <source>
        <dbReference type="Proteomes" id="UP000566711"/>
    </source>
</evidence>
<protein>
    <submittedName>
        <fullName evidence="1">Uncharacterized protein</fullName>
    </submittedName>
</protein>
<dbReference type="EMBL" id="JACEZS010000007">
    <property type="protein sequence ID" value="MBA5605720.1"/>
    <property type="molecule type" value="Genomic_DNA"/>
</dbReference>
<evidence type="ECO:0000313" key="1">
    <source>
        <dbReference type="EMBL" id="MBA5605720.1"/>
    </source>
</evidence>